<proteinExistence type="inferred from homology"/>
<sequence length="313" mass="35142">MKISIYVMAAVSLTTSVVAAPMPSTPVKGRAPVGSFIWTWYGDDQEETQSSVGPTPEIMSMKRSTDLKTRKPIGSFIWTWYGDDQDESEPPVKVVEGDTSVVEPEAPKLEEAEEELLQSDVISNSLGSTPILTDKGHTLRVSWSWTLQSVMLVCSFAFFISGCYDEPTEAACTRKMFPYSPALEAVEYHDETIKGEFMQPSPFRGTPTPELDARWEEIADGNAFNVASDKIHLLNKSISRPWHHTDPIYGGGIAAQSWAQNILRQATFEDVYRKADRLPEILRVTNEVRRNHLGKSHFAAISVFYNHKIWPRV</sequence>
<comment type="caution">
    <text evidence="3">The sequence shown here is derived from an EMBL/GenBank/DDBJ whole genome shotgun (WGS) entry which is preliminary data.</text>
</comment>
<protein>
    <submittedName>
        <fullName evidence="3">DUF3328 domain protein</fullName>
    </submittedName>
</protein>
<name>A0A100ILW5_ASPNG</name>
<dbReference type="AlphaFoldDB" id="A0A100ILW5"/>
<reference evidence="4" key="1">
    <citation type="journal article" date="2016" name="Genome Announc.">
        <title>Draft genome sequence of Aspergillus niger strain An76.</title>
        <authorList>
            <person name="Gong W."/>
            <person name="Cheng Z."/>
            <person name="Zhang H."/>
            <person name="Liu L."/>
            <person name="Gao P."/>
            <person name="Wang L."/>
        </authorList>
    </citation>
    <scope>NUCLEOTIDE SEQUENCE [LARGE SCALE GENOMIC DNA]</scope>
    <source>
        <strain evidence="4">An76</strain>
    </source>
</reference>
<dbReference type="EMBL" id="BCMY01000010">
    <property type="protein sequence ID" value="GAQ43594.1"/>
    <property type="molecule type" value="Genomic_DNA"/>
</dbReference>
<gene>
    <name evidence="3" type="ORF">ABL_06255</name>
</gene>
<dbReference type="GO" id="GO:0043386">
    <property type="term" value="P:mycotoxin biosynthetic process"/>
    <property type="evidence" value="ECO:0007669"/>
    <property type="project" value="InterPro"/>
</dbReference>
<evidence type="ECO:0000313" key="3">
    <source>
        <dbReference type="EMBL" id="GAQ43594.1"/>
    </source>
</evidence>
<comment type="similarity">
    <text evidence="1">Belongs to the ustYa family.</text>
</comment>
<dbReference type="InterPro" id="IPR021765">
    <property type="entry name" value="UstYa-like"/>
</dbReference>
<feature type="signal peptide" evidence="2">
    <location>
        <begin position="1"/>
        <end position="19"/>
    </location>
</feature>
<keyword evidence="2" id="KW-0732">Signal</keyword>
<accession>A0A100ILW5</accession>
<evidence type="ECO:0000256" key="2">
    <source>
        <dbReference type="SAM" id="SignalP"/>
    </source>
</evidence>
<evidence type="ECO:0000256" key="1">
    <source>
        <dbReference type="ARBA" id="ARBA00035112"/>
    </source>
</evidence>
<dbReference type="OrthoDB" id="3687641at2759"/>
<dbReference type="Pfam" id="PF11807">
    <property type="entry name" value="UstYa"/>
    <property type="match status" value="1"/>
</dbReference>
<dbReference type="Proteomes" id="UP000068243">
    <property type="component" value="Unassembled WGS sequence"/>
</dbReference>
<feature type="chain" id="PRO_5007087530" evidence="2">
    <location>
        <begin position="20"/>
        <end position="313"/>
    </location>
</feature>
<evidence type="ECO:0000313" key="4">
    <source>
        <dbReference type="Proteomes" id="UP000068243"/>
    </source>
</evidence>
<organism evidence="3 4">
    <name type="scientific">Aspergillus niger</name>
    <dbReference type="NCBI Taxonomy" id="5061"/>
    <lineage>
        <taxon>Eukaryota</taxon>
        <taxon>Fungi</taxon>
        <taxon>Dikarya</taxon>
        <taxon>Ascomycota</taxon>
        <taxon>Pezizomycotina</taxon>
        <taxon>Eurotiomycetes</taxon>
        <taxon>Eurotiomycetidae</taxon>
        <taxon>Eurotiales</taxon>
        <taxon>Aspergillaceae</taxon>
        <taxon>Aspergillus</taxon>
        <taxon>Aspergillus subgen. Circumdati</taxon>
    </lineage>
</organism>